<dbReference type="Proteomes" id="UP000245207">
    <property type="component" value="Unassembled WGS sequence"/>
</dbReference>
<reference evidence="4 5" key="1">
    <citation type="journal article" date="2018" name="Mol. Plant">
        <title>The genome of Artemisia annua provides insight into the evolution of Asteraceae family and artemisinin biosynthesis.</title>
        <authorList>
            <person name="Shen Q."/>
            <person name="Zhang L."/>
            <person name="Liao Z."/>
            <person name="Wang S."/>
            <person name="Yan T."/>
            <person name="Shi P."/>
            <person name="Liu M."/>
            <person name="Fu X."/>
            <person name="Pan Q."/>
            <person name="Wang Y."/>
            <person name="Lv Z."/>
            <person name="Lu X."/>
            <person name="Zhang F."/>
            <person name="Jiang W."/>
            <person name="Ma Y."/>
            <person name="Chen M."/>
            <person name="Hao X."/>
            <person name="Li L."/>
            <person name="Tang Y."/>
            <person name="Lv G."/>
            <person name="Zhou Y."/>
            <person name="Sun X."/>
            <person name="Brodelius P.E."/>
            <person name="Rose J.K.C."/>
            <person name="Tang K."/>
        </authorList>
    </citation>
    <scope>NUCLEOTIDE SEQUENCE [LARGE SCALE GENOMIC DNA]</scope>
    <source>
        <strain evidence="5">cv. Huhao1</strain>
        <tissue evidence="4">Leaf</tissue>
    </source>
</reference>
<dbReference type="InterPro" id="IPR013048">
    <property type="entry name" value="Meiotic_Spo11"/>
</dbReference>
<keyword evidence="4" id="KW-0413">Isomerase</keyword>
<dbReference type="PANTHER" id="PTHR10848">
    <property type="entry name" value="MEIOTIC RECOMBINATION PROTEIN SPO11"/>
    <property type="match status" value="1"/>
</dbReference>
<evidence type="ECO:0000256" key="1">
    <source>
        <dbReference type="ARBA" id="ARBA00004123"/>
    </source>
</evidence>
<dbReference type="PRINTS" id="PR01550">
    <property type="entry name" value="TOP6AFAMILY"/>
</dbReference>
<dbReference type="Gene3D" id="3.40.1360.10">
    <property type="match status" value="1"/>
</dbReference>
<dbReference type="GO" id="GO:0007131">
    <property type="term" value="P:reciprocal meiotic recombination"/>
    <property type="evidence" value="ECO:0007669"/>
    <property type="project" value="TreeGrafter"/>
</dbReference>
<evidence type="ECO:0000259" key="3">
    <source>
        <dbReference type="Pfam" id="PF21180"/>
    </source>
</evidence>
<dbReference type="SUPFAM" id="SSF56726">
    <property type="entry name" value="DNA topoisomerase IV, alpha subunit"/>
    <property type="match status" value="1"/>
</dbReference>
<dbReference type="GO" id="GO:0042138">
    <property type="term" value="P:meiotic DNA double-strand break formation"/>
    <property type="evidence" value="ECO:0007669"/>
    <property type="project" value="InterPro"/>
</dbReference>
<dbReference type="CDD" id="cd00223">
    <property type="entry name" value="TOPRIM_TopoIIB_SPO"/>
    <property type="match status" value="1"/>
</dbReference>
<keyword evidence="5" id="KW-1185">Reference proteome</keyword>
<protein>
    <submittedName>
        <fullName evidence="4">DNA topoisomerase VI, subunit A</fullName>
    </submittedName>
</protein>
<evidence type="ECO:0000313" key="5">
    <source>
        <dbReference type="Proteomes" id="UP000245207"/>
    </source>
</evidence>
<proteinExistence type="predicted"/>
<dbReference type="GO" id="GO:0003918">
    <property type="term" value="F:DNA topoisomerase type II (double strand cut, ATP-hydrolyzing) activity"/>
    <property type="evidence" value="ECO:0007669"/>
    <property type="project" value="InterPro"/>
</dbReference>
<keyword evidence="2" id="KW-0539">Nucleus</keyword>
<comment type="caution">
    <text evidence="4">The sequence shown here is derived from an EMBL/GenBank/DDBJ whole genome shotgun (WGS) entry which is preliminary data.</text>
</comment>
<feature type="domain" description="Topoisomerase 6 subunit A/Spo11 TOPRIM" evidence="3">
    <location>
        <begin position="210"/>
        <end position="371"/>
    </location>
</feature>
<dbReference type="AlphaFoldDB" id="A0A2U1PM44"/>
<accession>A0A2U1PM44</accession>
<dbReference type="GO" id="GO:0000706">
    <property type="term" value="P:meiotic DNA double-strand break processing"/>
    <property type="evidence" value="ECO:0007669"/>
    <property type="project" value="TreeGrafter"/>
</dbReference>
<dbReference type="Pfam" id="PF21180">
    <property type="entry name" value="TOP6A-Spo11_Toprim"/>
    <property type="match status" value="1"/>
</dbReference>
<dbReference type="STRING" id="35608.A0A2U1PM44"/>
<name>A0A2U1PM44_ARTAN</name>
<dbReference type="InterPro" id="IPR002815">
    <property type="entry name" value="Spo11/TopoVI_A"/>
</dbReference>
<evidence type="ECO:0000256" key="2">
    <source>
        <dbReference type="ARBA" id="ARBA00023242"/>
    </source>
</evidence>
<dbReference type="PANTHER" id="PTHR10848:SF4">
    <property type="entry name" value="DNA TOPOISOMERASE 6 SUBUNIT A"/>
    <property type="match status" value="1"/>
</dbReference>
<dbReference type="GO" id="GO:0000228">
    <property type="term" value="C:nuclear chromosome"/>
    <property type="evidence" value="ECO:0007669"/>
    <property type="project" value="TreeGrafter"/>
</dbReference>
<dbReference type="OrthoDB" id="5377392at2759"/>
<comment type="subcellular location">
    <subcellularLocation>
        <location evidence="1">Nucleus</location>
    </subcellularLocation>
</comment>
<sequence length="377" mass="43916">MLDNKRKRSDLDNHDEEITPCDCKIRSILREFKAQIYEPHTKTLTRTLTGLSTIPTEVQKLYMSYAKSLFTKHIRSLFSEHYTSFCYQTQRECCFKDISSILGGYMKNDAACDKSMSYTKSMFTNRIRSLIDEYSICFQNQTQLDSCFKDVASICMKNVYECEKEGVVIGKLAFEYNGDSIDCMKVGIEGKTIPSNISRVEILKNYIPDFILLVEKDAVYMSLAKDKYYDRFNCIIVKAGKGLSGHATRLFVRKICMKFNCNLPVFALVDSDCNGLKVLFDYALTTPRLKWLGFRPSDFDKYKIPEECRWLMTEEDIKTTEDLLKEDFVMKNAAWVEELSLMLKMKQKVVLQALTTLDFDYLSKLYVPWKLQEKDWL</sequence>
<dbReference type="GO" id="GO:0003677">
    <property type="term" value="F:DNA binding"/>
    <property type="evidence" value="ECO:0007669"/>
    <property type="project" value="InterPro"/>
</dbReference>
<dbReference type="InterPro" id="IPR036078">
    <property type="entry name" value="Spo11/TopoVI_A_sf"/>
</dbReference>
<dbReference type="InterPro" id="IPR034136">
    <property type="entry name" value="TOPRIM_Topo6A/Spo11"/>
</dbReference>
<dbReference type="EMBL" id="PKPP01000980">
    <property type="protein sequence ID" value="PWA86802.1"/>
    <property type="molecule type" value="Genomic_DNA"/>
</dbReference>
<evidence type="ECO:0000313" key="4">
    <source>
        <dbReference type="EMBL" id="PWA86802.1"/>
    </source>
</evidence>
<gene>
    <name evidence="4" type="ORF">CTI12_AA135970</name>
</gene>
<organism evidence="4 5">
    <name type="scientific">Artemisia annua</name>
    <name type="common">Sweet wormwood</name>
    <dbReference type="NCBI Taxonomy" id="35608"/>
    <lineage>
        <taxon>Eukaryota</taxon>
        <taxon>Viridiplantae</taxon>
        <taxon>Streptophyta</taxon>
        <taxon>Embryophyta</taxon>
        <taxon>Tracheophyta</taxon>
        <taxon>Spermatophyta</taxon>
        <taxon>Magnoliopsida</taxon>
        <taxon>eudicotyledons</taxon>
        <taxon>Gunneridae</taxon>
        <taxon>Pentapetalae</taxon>
        <taxon>asterids</taxon>
        <taxon>campanulids</taxon>
        <taxon>Asterales</taxon>
        <taxon>Asteraceae</taxon>
        <taxon>Asteroideae</taxon>
        <taxon>Anthemideae</taxon>
        <taxon>Artemisiinae</taxon>
        <taxon>Artemisia</taxon>
    </lineage>
</organism>
<dbReference type="PRINTS" id="PR01551">
    <property type="entry name" value="SPO11HOMOLOG"/>
</dbReference>